<dbReference type="Gene3D" id="3.40.640.10">
    <property type="entry name" value="Type I PLP-dependent aspartate aminotransferase-like (Major domain)"/>
    <property type="match status" value="1"/>
</dbReference>
<dbReference type="NCBIfam" id="NF003764">
    <property type="entry name" value="PRK05355.1"/>
    <property type="match status" value="1"/>
</dbReference>
<proteinExistence type="inferred from homology"/>
<evidence type="ECO:0000256" key="7">
    <source>
        <dbReference type="ARBA" id="ARBA00022679"/>
    </source>
</evidence>
<evidence type="ECO:0000256" key="9">
    <source>
        <dbReference type="ARBA" id="ARBA00023299"/>
    </source>
</evidence>
<dbReference type="HAMAP" id="MF_00160">
    <property type="entry name" value="SerC_aminotrans_5"/>
    <property type="match status" value="1"/>
</dbReference>
<comment type="catalytic activity">
    <reaction evidence="10">
        <text>4-(phosphooxy)-L-threonine + 2-oxoglutarate = (R)-3-hydroxy-2-oxo-4-phosphooxybutanoate + L-glutamate</text>
        <dbReference type="Rhea" id="RHEA:16573"/>
        <dbReference type="ChEBI" id="CHEBI:16810"/>
        <dbReference type="ChEBI" id="CHEBI:29985"/>
        <dbReference type="ChEBI" id="CHEBI:58452"/>
        <dbReference type="ChEBI" id="CHEBI:58538"/>
        <dbReference type="EC" id="2.6.1.52"/>
    </reaction>
</comment>
<evidence type="ECO:0000256" key="5">
    <source>
        <dbReference type="ARBA" id="ARBA00022576"/>
    </source>
</evidence>
<evidence type="ECO:0000313" key="13">
    <source>
        <dbReference type="EMBL" id="OXG10281.1"/>
    </source>
</evidence>
<dbReference type="InterPro" id="IPR022278">
    <property type="entry name" value="Pser_aminoTfrase"/>
</dbReference>
<evidence type="ECO:0000256" key="8">
    <source>
        <dbReference type="ARBA" id="ARBA00022898"/>
    </source>
</evidence>
<feature type="domain" description="Aminotransferase class V" evidence="12">
    <location>
        <begin position="77"/>
        <end position="161"/>
    </location>
</feature>
<evidence type="ECO:0000256" key="6">
    <source>
        <dbReference type="ARBA" id="ARBA00022605"/>
    </source>
</evidence>
<dbReference type="Proteomes" id="UP000199727">
    <property type="component" value="Unassembled WGS sequence"/>
</dbReference>
<keyword evidence="8" id="KW-0663">Pyridoxal phosphate</keyword>
<evidence type="ECO:0000256" key="4">
    <source>
        <dbReference type="ARBA" id="ARBA00013030"/>
    </source>
</evidence>
<feature type="domain" description="Aminotransferase class V" evidence="12">
    <location>
        <begin position="227"/>
        <end position="470"/>
    </location>
</feature>
<dbReference type="FunFam" id="3.40.640.10:FF:000010">
    <property type="entry name" value="Phosphoserine aminotransferase"/>
    <property type="match status" value="1"/>
</dbReference>
<dbReference type="PANTHER" id="PTHR43247:SF1">
    <property type="entry name" value="PHOSPHOSERINE AMINOTRANSFERASE"/>
    <property type="match status" value="1"/>
</dbReference>
<dbReference type="EMBL" id="AMKT01000113">
    <property type="protein sequence ID" value="OXG10281.1"/>
    <property type="molecule type" value="Genomic_DNA"/>
</dbReference>
<dbReference type="Pfam" id="PF00266">
    <property type="entry name" value="Aminotran_5"/>
    <property type="match status" value="2"/>
</dbReference>
<dbReference type="EC" id="2.6.1.52" evidence="4"/>
<accession>A0A854Q247</accession>
<protein>
    <recommendedName>
        <fullName evidence="4">phosphoserine transaminase</fullName>
        <ecNumber evidence="4">2.6.1.52</ecNumber>
    </recommendedName>
</protein>
<sequence>MLSILSLLRQLIGQDKANSGSHGISLSRSPLFSHRSHRRQRVMFRVQNNSVPSLYNYPHLAISQLKYPKMPDRKDVHNFAAGPSPLPTTVLEDAAKGLLNYADTGMGICELSHRGKEFKAVIEGAEANLRNLLAIPDNYTILFSQGGGTGQFSAVLLNLLSAHRLAHPVPAEEFKPPTIDYVLTGSWSSKAYAEAQRLVLLPFPNCPGFATPRIAASTKSTGWTRLPKREEYDFSKDAAYVYYCENETINGIEFPPASAQDSAYAFPFDLVPEGVNIVADYSSSFISRPIPNIERHAIIYAGAQKNLGPSGVTVLIVRNDLLVDTTAAAKLGCVPATPITYEYKILADNASLYNTPPTFPIYVSALVLQHLIDAKGGLTGLEATNREKAELLYATLDAAESKGKVRTVVREKDSRSWMNVTFEIVGEGKEKAFLEGAEKKGFKQLKGHRSVGGIRASIYNAVTIDSVKALCQYINEFGEQ</sequence>
<comment type="catalytic activity">
    <reaction evidence="11">
        <text>O-phospho-L-serine + 2-oxoglutarate = 3-phosphooxypyruvate + L-glutamate</text>
        <dbReference type="Rhea" id="RHEA:14329"/>
        <dbReference type="ChEBI" id="CHEBI:16810"/>
        <dbReference type="ChEBI" id="CHEBI:18110"/>
        <dbReference type="ChEBI" id="CHEBI:29985"/>
        <dbReference type="ChEBI" id="CHEBI:57524"/>
        <dbReference type="EC" id="2.6.1.52"/>
    </reaction>
</comment>
<dbReference type="OrthoDB" id="1703350at2759"/>
<keyword evidence="6" id="KW-0028">Amino-acid biosynthesis</keyword>
<name>A0A854Q247_CRYNE</name>
<gene>
    <name evidence="13" type="ORF">C361_06977</name>
</gene>
<dbReference type="SUPFAM" id="SSF53383">
    <property type="entry name" value="PLP-dependent transferases"/>
    <property type="match status" value="1"/>
</dbReference>
<evidence type="ECO:0000259" key="12">
    <source>
        <dbReference type="Pfam" id="PF00266"/>
    </source>
</evidence>
<dbReference type="GO" id="GO:0006564">
    <property type="term" value="P:L-serine biosynthetic process"/>
    <property type="evidence" value="ECO:0007669"/>
    <property type="project" value="UniProtKB-KW"/>
</dbReference>
<evidence type="ECO:0000256" key="3">
    <source>
        <dbReference type="ARBA" id="ARBA00006904"/>
    </source>
</evidence>
<comment type="similarity">
    <text evidence="3">Belongs to the class-V pyridoxal-phosphate-dependent aminotransferase family. SerC subfamily.</text>
</comment>
<keyword evidence="9" id="KW-0718">Serine biosynthesis</keyword>
<evidence type="ECO:0000256" key="2">
    <source>
        <dbReference type="ARBA" id="ARBA00005099"/>
    </source>
</evidence>
<comment type="caution">
    <text evidence="13">The sequence shown here is derived from an EMBL/GenBank/DDBJ whole genome shotgun (WGS) entry which is preliminary data.</text>
</comment>
<reference evidence="13 14" key="1">
    <citation type="submission" date="2017-06" db="EMBL/GenBank/DDBJ databases">
        <title>Global population genomics of the pathogenic fungus Cryptococcus neoformans var. grubii.</title>
        <authorList>
            <person name="Cuomo C."/>
            <person name="Litvintseva A."/>
            <person name="Chen Y."/>
            <person name="Young S."/>
            <person name="Zeng Q."/>
            <person name="Chapman S."/>
            <person name="Gujja S."/>
            <person name="Saif S."/>
            <person name="Birren B."/>
        </authorList>
    </citation>
    <scope>NUCLEOTIDE SEQUENCE [LARGE SCALE GENOMIC DNA]</scope>
    <source>
        <strain evidence="13 14">Tu259-1</strain>
    </source>
</reference>
<dbReference type="FunFam" id="3.90.1150.10:FF:000006">
    <property type="entry name" value="Phosphoserine aminotransferase"/>
    <property type="match status" value="1"/>
</dbReference>
<dbReference type="InterPro" id="IPR015421">
    <property type="entry name" value="PyrdxlP-dep_Trfase_major"/>
</dbReference>
<evidence type="ECO:0000256" key="10">
    <source>
        <dbReference type="ARBA" id="ARBA00047630"/>
    </source>
</evidence>
<dbReference type="GO" id="GO:0030170">
    <property type="term" value="F:pyridoxal phosphate binding"/>
    <property type="evidence" value="ECO:0007669"/>
    <property type="project" value="TreeGrafter"/>
</dbReference>
<dbReference type="AlphaFoldDB" id="A0A854Q247"/>
<dbReference type="PANTHER" id="PTHR43247">
    <property type="entry name" value="PHOSPHOSERINE AMINOTRANSFERASE"/>
    <property type="match status" value="1"/>
</dbReference>
<evidence type="ECO:0000256" key="11">
    <source>
        <dbReference type="ARBA" id="ARBA00049007"/>
    </source>
</evidence>
<dbReference type="Gene3D" id="3.90.1150.10">
    <property type="entry name" value="Aspartate Aminotransferase, domain 1"/>
    <property type="match status" value="1"/>
</dbReference>
<dbReference type="UniPathway" id="UPA00135">
    <property type="reaction ID" value="UER00197"/>
</dbReference>
<keyword evidence="7" id="KW-0808">Transferase</keyword>
<dbReference type="InterPro" id="IPR015424">
    <property type="entry name" value="PyrdxlP-dep_Trfase"/>
</dbReference>
<dbReference type="InterPro" id="IPR015422">
    <property type="entry name" value="PyrdxlP-dep_Trfase_small"/>
</dbReference>
<dbReference type="GO" id="GO:0004648">
    <property type="term" value="F:O-phospho-L-serine:2-oxoglutarate aminotransferase activity"/>
    <property type="evidence" value="ECO:0007669"/>
    <property type="project" value="UniProtKB-EC"/>
</dbReference>
<organism evidence="13 14">
    <name type="scientific">Cryptococcus neoformans Tu259-1</name>
    <dbReference type="NCBI Taxonomy" id="1230072"/>
    <lineage>
        <taxon>Eukaryota</taxon>
        <taxon>Fungi</taxon>
        <taxon>Dikarya</taxon>
        <taxon>Basidiomycota</taxon>
        <taxon>Agaricomycotina</taxon>
        <taxon>Tremellomycetes</taxon>
        <taxon>Tremellales</taxon>
        <taxon>Cryptococcaceae</taxon>
        <taxon>Cryptococcus</taxon>
        <taxon>Cryptococcus neoformans species complex</taxon>
    </lineage>
</organism>
<evidence type="ECO:0000256" key="1">
    <source>
        <dbReference type="ARBA" id="ARBA00001933"/>
    </source>
</evidence>
<evidence type="ECO:0000313" key="14">
    <source>
        <dbReference type="Proteomes" id="UP000199727"/>
    </source>
</evidence>
<comment type="cofactor">
    <cofactor evidence="1">
        <name>pyridoxal 5'-phosphate</name>
        <dbReference type="ChEBI" id="CHEBI:597326"/>
    </cofactor>
</comment>
<keyword evidence="5" id="KW-0032">Aminotransferase</keyword>
<dbReference type="InterPro" id="IPR000192">
    <property type="entry name" value="Aminotrans_V_dom"/>
</dbReference>
<dbReference type="GO" id="GO:0005737">
    <property type="term" value="C:cytoplasm"/>
    <property type="evidence" value="ECO:0007669"/>
    <property type="project" value="TreeGrafter"/>
</dbReference>
<comment type="pathway">
    <text evidence="2">Amino-acid biosynthesis; L-serine biosynthesis; L-serine from 3-phospho-D-glycerate: step 2/3.</text>
</comment>